<organism evidence="1 2">
    <name type="scientific">Ambrosiozyma monospora</name>
    <name type="common">Yeast</name>
    <name type="synonym">Endomycopsis monosporus</name>
    <dbReference type="NCBI Taxonomy" id="43982"/>
    <lineage>
        <taxon>Eukaryota</taxon>
        <taxon>Fungi</taxon>
        <taxon>Dikarya</taxon>
        <taxon>Ascomycota</taxon>
        <taxon>Saccharomycotina</taxon>
        <taxon>Pichiomycetes</taxon>
        <taxon>Pichiales</taxon>
        <taxon>Pichiaceae</taxon>
        <taxon>Ambrosiozyma</taxon>
    </lineage>
</organism>
<dbReference type="EMBL" id="BSXS01001981">
    <property type="protein sequence ID" value="GME77830.1"/>
    <property type="molecule type" value="Genomic_DNA"/>
</dbReference>
<reference evidence="1" key="1">
    <citation type="submission" date="2023-04" db="EMBL/GenBank/DDBJ databases">
        <title>Ambrosiozyma monospora NBRC 10751.</title>
        <authorList>
            <person name="Ichikawa N."/>
            <person name="Sato H."/>
            <person name="Tonouchi N."/>
        </authorList>
    </citation>
    <scope>NUCLEOTIDE SEQUENCE</scope>
    <source>
        <strain evidence="1">NBRC 10751</strain>
    </source>
</reference>
<keyword evidence="2" id="KW-1185">Reference proteome</keyword>
<dbReference type="Proteomes" id="UP001165064">
    <property type="component" value="Unassembled WGS sequence"/>
</dbReference>
<sequence>MSHLKYSQVEINIISGLMMVGTYLSPPVFGYLSDAHGPALLALLGSILCPGYLLAAFSFEWKLNYAVMAFAFFLVGAGTSAAYFCSLLTCAKIYPDRKGLSISLPVTFYGLSSLLLSSLFKLDIFKVKRNVDDVDAHIERHIGVFKVFMTLAVLYLVIGLLNFVSSVIVTIEREVLFDKLAGGESSSIGGGNSQQEPASGSTEADDDLYDDQLDEEANEQTSLLNSEFLEPLDHKTKFRRFLQDPTCKLLSLSLLLILGPLELYVNNLGSLGPIVGNGNSDIALQVSLFSVFSTVSRLFTGALSDAIGTARATYLFIVIAIVLSFISFTLVSLNFTVLEIITSIIGVAYGTLFTMCPTLVATVWGVELLGSTWGFFLGAPAIGSLLFGLFYAYEFDSYCLVQPEGFNQLSFFAGSYCLSMPFGVFAGCTLLAGIIIVACWKGKWSRVVL</sequence>
<accession>A0ACB5T0D1</accession>
<evidence type="ECO:0000313" key="1">
    <source>
        <dbReference type="EMBL" id="GME77830.1"/>
    </source>
</evidence>
<protein>
    <submittedName>
        <fullName evidence="1">Unnamed protein product</fullName>
    </submittedName>
</protein>
<gene>
    <name evidence="1" type="ORF">Amon02_000319000</name>
</gene>
<evidence type="ECO:0000313" key="2">
    <source>
        <dbReference type="Proteomes" id="UP001165064"/>
    </source>
</evidence>
<comment type="caution">
    <text evidence="1">The sequence shown here is derived from an EMBL/GenBank/DDBJ whole genome shotgun (WGS) entry which is preliminary data.</text>
</comment>
<name>A0ACB5T0D1_AMBMO</name>
<proteinExistence type="predicted"/>